<proteinExistence type="predicted"/>
<gene>
    <name evidence="1" type="ORF">M513_03786</name>
    <name evidence="2" type="ORF">M514_03786</name>
</gene>
<evidence type="ECO:0000313" key="3">
    <source>
        <dbReference type="Proteomes" id="UP000030764"/>
    </source>
</evidence>
<sequence>MPILRYNAKRLTAGSKEGDPMVRICRIPARQLQTRYILSTGNDMLSYTRLNDITKSQISARMIHGRIRCAMVAEVGAPTAPMTLMCTAPFSVPLDTPSAVSNDAIRSMQELQVAVQFNEGKSLLMVD</sequence>
<dbReference type="EMBL" id="KL367590">
    <property type="protein sequence ID" value="KFD62676.1"/>
    <property type="molecule type" value="Genomic_DNA"/>
</dbReference>
<evidence type="ECO:0000313" key="2">
    <source>
        <dbReference type="EMBL" id="KFD62676.1"/>
    </source>
</evidence>
<name>A0A085MZN0_9BILA</name>
<dbReference type="Proteomes" id="UP000030764">
    <property type="component" value="Unassembled WGS sequence"/>
</dbReference>
<reference evidence="2 3" key="1">
    <citation type="journal article" date="2014" name="Nat. Genet.">
        <title>Genome and transcriptome of the porcine whipworm Trichuris suis.</title>
        <authorList>
            <person name="Jex A.R."/>
            <person name="Nejsum P."/>
            <person name="Schwarz E.M."/>
            <person name="Hu L."/>
            <person name="Young N.D."/>
            <person name="Hall R.S."/>
            <person name="Korhonen P.K."/>
            <person name="Liao S."/>
            <person name="Thamsborg S."/>
            <person name="Xia J."/>
            <person name="Xu P."/>
            <person name="Wang S."/>
            <person name="Scheerlinck J.P."/>
            <person name="Hofmann A."/>
            <person name="Sternberg P.W."/>
            <person name="Wang J."/>
            <person name="Gasser R.B."/>
        </authorList>
    </citation>
    <scope>NUCLEOTIDE SEQUENCE [LARGE SCALE GENOMIC DNA]</scope>
    <source>
        <strain evidence="2">DCEP-RM93F</strain>
        <strain evidence="1">DCEP-RM93M</strain>
    </source>
</reference>
<dbReference type="EMBL" id="KL363200">
    <property type="protein sequence ID" value="KFD55446.1"/>
    <property type="molecule type" value="Genomic_DNA"/>
</dbReference>
<keyword evidence="3" id="KW-1185">Reference proteome</keyword>
<protein>
    <submittedName>
        <fullName evidence="2">Uncharacterized protein</fullName>
    </submittedName>
</protein>
<evidence type="ECO:0000313" key="1">
    <source>
        <dbReference type="EMBL" id="KFD55446.1"/>
    </source>
</evidence>
<dbReference type="AlphaFoldDB" id="A0A085MZN0"/>
<dbReference type="Proteomes" id="UP000030758">
    <property type="component" value="Unassembled WGS sequence"/>
</dbReference>
<accession>A0A085MZN0</accession>
<organism evidence="2">
    <name type="scientific">Trichuris suis</name>
    <name type="common">pig whipworm</name>
    <dbReference type="NCBI Taxonomy" id="68888"/>
    <lineage>
        <taxon>Eukaryota</taxon>
        <taxon>Metazoa</taxon>
        <taxon>Ecdysozoa</taxon>
        <taxon>Nematoda</taxon>
        <taxon>Enoplea</taxon>
        <taxon>Dorylaimia</taxon>
        <taxon>Trichinellida</taxon>
        <taxon>Trichuridae</taxon>
        <taxon>Trichuris</taxon>
    </lineage>
</organism>